<reference evidence="2" key="1">
    <citation type="submission" date="2020-04" db="EMBL/GenBank/DDBJ databases">
        <authorList>
            <person name="Chiriac C."/>
            <person name="Salcher M."/>
            <person name="Ghai R."/>
            <person name="Kavagutti S V."/>
        </authorList>
    </citation>
    <scope>NUCLEOTIDE SEQUENCE</scope>
</reference>
<gene>
    <name evidence="2" type="ORF">UFOVP415_22</name>
</gene>
<sequence length="176" mass="20012">MRKAISKKLRFDVFKRDGFVCAYCGATPPSVVLQVDHINPVANGGSNDIDNLITSCQPCNIGKGAITLESIPQSLSEKAKMIKEQEAQIEAYYEILQDRKDRIDDEMWRIADIIDPGSPETGMNRDWLKSIKYFLENLDFFQVEEASQIARCKYKYGGKKAFLYFCGVCHNKIRGE</sequence>
<protein>
    <submittedName>
        <fullName evidence="2">HNHc domain containing protein</fullName>
    </submittedName>
</protein>
<dbReference type="PANTHER" id="PTHR33877:SF2">
    <property type="entry name" value="OS07G0170200 PROTEIN"/>
    <property type="match status" value="1"/>
</dbReference>
<proteinExistence type="predicted"/>
<dbReference type="EMBL" id="LR796390">
    <property type="protein sequence ID" value="CAB4141560.1"/>
    <property type="molecule type" value="Genomic_DNA"/>
</dbReference>
<dbReference type="InterPro" id="IPR002711">
    <property type="entry name" value="HNH"/>
</dbReference>
<dbReference type="GO" id="GO:0008270">
    <property type="term" value="F:zinc ion binding"/>
    <property type="evidence" value="ECO:0007669"/>
    <property type="project" value="InterPro"/>
</dbReference>
<organism evidence="2">
    <name type="scientific">uncultured Caudovirales phage</name>
    <dbReference type="NCBI Taxonomy" id="2100421"/>
    <lineage>
        <taxon>Viruses</taxon>
        <taxon>Duplodnaviria</taxon>
        <taxon>Heunggongvirae</taxon>
        <taxon>Uroviricota</taxon>
        <taxon>Caudoviricetes</taxon>
        <taxon>Peduoviridae</taxon>
        <taxon>Maltschvirus</taxon>
        <taxon>Maltschvirus maltsch</taxon>
    </lineage>
</organism>
<dbReference type="SMART" id="SM00507">
    <property type="entry name" value="HNHc"/>
    <property type="match status" value="1"/>
</dbReference>
<feature type="domain" description="HNH nuclease" evidence="1">
    <location>
        <begin position="8"/>
        <end position="61"/>
    </location>
</feature>
<dbReference type="PANTHER" id="PTHR33877">
    <property type="entry name" value="SLL1193 PROTEIN"/>
    <property type="match status" value="1"/>
</dbReference>
<accession>A0A6J5M8Q3</accession>
<dbReference type="InterPro" id="IPR003615">
    <property type="entry name" value="HNH_nuc"/>
</dbReference>
<dbReference type="Gene3D" id="1.10.30.50">
    <property type="match status" value="1"/>
</dbReference>
<dbReference type="GO" id="GO:0003676">
    <property type="term" value="F:nucleic acid binding"/>
    <property type="evidence" value="ECO:0007669"/>
    <property type="project" value="InterPro"/>
</dbReference>
<evidence type="ECO:0000313" key="2">
    <source>
        <dbReference type="EMBL" id="CAB4141560.1"/>
    </source>
</evidence>
<dbReference type="InterPro" id="IPR052892">
    <property type="entry name" value="NA-targeting_endonuclease"/>
</dbReference>
<dbReference type="Pfam" id="PF01844">
    <property type="entry name" value="HNH"/>
    <property type="match status" value="1"/>
</dbReference>
<dbReference type="GO" id="GO:0004519">
    <property type="term" value="F:endonuclease activity"/>
    <property type="evidence" value="ECO:0007669"/>
    <property type="project" value="InterPro"/>
</dbReference>
<name>A0A6J5M8Q3_9CAUD</name>
<evidence type="ECO:0000259" key="1">
    <source>
        <dbReference type="SMART" id="SM00507"/>
    </source>
</evidence>
<dbReference type="CDD" id="cd00085">
    <property type="entry name" value="HNHc"/>
    <property type="match status" value="1"/>
</dbReference>